<dbReference type="InterPro" id="IPR021862">
    <property type="entry name" value="DUF3472"/>
</dbReference>
<proteinExistence type="predicted"/>
<evidence type="ECO:0000259" key="2">
    <source>
        <dbReference type="SMART" id="SM00458"/>
    </source>
</evidence>
<feature type="signal peptide" evidence="1">
    <location>
        <begin position="1"/>
        <end position="31"/>
    </location>
</feature>
<keyword evidence="1" id="KW-0732">Signal</keyword>
<comment type="caution">
    <text evidence="3">The sequence shown here is derived from an EMBL/GenBank/DDBJ whole genome shotgun (WGS) entry which is preliminary data.</text>
</comment>
<feature type="chain" id="PRO_5032469742" description="Ricin B lectin domain-containing protein" evidence="1">
    <location>
        <begin position="32"/>
        <end position="375"/>
    </location>
</feature>
<dbReference type="RefSeq" id="WP_184786004.1">
    <property type="nucleotide sequence ID" value="NZ_BONT01000022.1"/>
</dbReference>
<evidence type="ECO:0000313" key="3">
    <source>
        <dbReference type="EMBL" id="MBB6033092.1"/>
    </source>
</evidence>
<organism evidence="3 4">
    <name type="scientific">Phytomonospora endophytica</name>
    <dbReference type="NCBI Taxonomy" id="714109"/>
    <lineage>
        <taxon>Bacteria</taxon>
        <taxon>Bacillati</taxon>
        <taxon>Actinomycetota</taxon>
        <taxon>Actinomycetes</taxon>
        <taxon>Micromonosporales</taxon>
        <taxon>Micromonosporaceae</taxon>
        <taxon>Phytomonospora</taxon>
    </lineage>
</organism>
<dbReference type="AlphaFoldDB" id="A0A841FHP2"/>
<dbReference type="SUPFAM" id="SSF50370">
    <property type="entry name" value="Ricin B-like lectins"/>
    <property type="match status" value="1"/>
</dbReference>
<keyword evidence="4" id="KW-1185">Reference proteome</keyword>
<dbReference type="Gene3D" id="2.80.10.50">
    <property type="match status" value="2"/>
</dbReference>
<dbReference type="EMBL" id="JACHGT010000002">
    <property type="protein sequence ID" value="MBB6033092.1"/>
    <property type="molecule type" value="Genomic_DNA"/>
</dbReference>
<name>A0A841FHP2_9ACTN</name>
<sequence>MRLLRTVLTVPLALALALLAFVLVPAVPAQAGDTPGSYSNFSFDGVSGLSDVAYTITVTQDPGAQSQVYWSNQVSFTNGRGGYAGMQTNAGPDRLFLFSVWDATEYRVGSAGSFCQRFGGEGEGVSCRMWHTWTAGHSYRFHYRAEGDGWIGLTVTDTTSGASFKLGGIRVGADQLSPGSVSWVEYYRWSDARSSCASEPYSRARFDAPTGNNGTLRARISSTSESTCQDMVTVTNGGDHSVHTNGVGNSVMGPLTGVDGKCADVEGGSGTSGTPVVLYGCTGGANQTWVLAYDGTVRSKLFTCLDAGSGAATAATCTGSAGQKWTVQNGGLVNPSTGRCLDVEGGGSADGARLILYACHGGANQKWATPVRPSA</sequence>
<protein>
    <recommendedName>
        <fullName evidence="2">Ricin B lectin domain-containing protein</fullName>
    </recommendedName>
</protein>
<dbReference type="InterPro" id="IPR035992">
    <property type="entry name" value="Ricin_B-like_lectins"/>
</dbReference>
<dbReference type="PROSITE" id="PS50231">
    <property type="entry name" value="RICIN_B_LECTIN"/>
    <property type="match status" value="1"/>
</dbReference>
<reference evidence="3 4" key="1">
    <citation type="submission" date="2020-08" db="EMBL/GenBank/DDBJ databases">
        <title>Genomic Encyclopedia of Type Strains, Phase IV (KMG-IV): sequencing the most valuable type-strain genomes for metagenomic binning, comparative biology and taxonomic classification.</title>
        <authorList>
            <person name="Goeker M."/>
        </authorList>
    </citation>
    <scope>NUCLEOTIDE SEQUENCE [LARGE SCALE GENOMIC DNA]</scope>
    <source>
        <strain evidence="3 4">YIM 65646</strain>
    </source>
</reference>
<dbReference type="SMART" id="SM00458">
    <property type="entry name" value="RICIN"/>
    <property type="match status" value="1"/>
</dbReference>
<feature type="domain" description="Ricin B lectin" evidence="2">
    <location>
        <begin position="249"/>
        <end position="370"/>
    </location>
</feature>
<dbReference type="Proteomes" id="UP000548476">
    <property type="component" value="Unassembled WGS sequence"/>
</dbReference>
<dbReference type="Pfam" id="PF11958">
    <property type="entry name" value="DUF3472"/>
    <property type="match status" value="1"/>
</dbReference>
<dbReference type="InterPro" id="IPR000772">
    <property type="entry name" value="Ricin_B_lectin"/>
</dbReference>
<gene>
    <name evidence="3" type="ORF">HNR73_000939</name>
</gene>
<evidence type="ECO:0000256" key="1">
    <source>
        <dbReference type="SAM" id="SignalP"/>
    </source>
</evidence>
<dbReference type="CDD" id="cd23418">
    <property type="entry name" value="beta-trefoil_Ricin_XLN-like"/>
    <property type="match status" value="1"/>
</dbReference>
<evidence type="ECO:0000313" key="4">
    <source>
        <dbReference type="Proteomes" id="UP000548476"/>
    </source>
</evidence>
<accession>A0A841FHP2</accession>
<dbReference type="Pfam" id="PF00652">
    <property type="entry name" value="Ricin_B_lectin"/>
    <property type="match status" value="1"/>
</dbReference>